<dbReference type="EMBL" id="AQHF01000034">
    <property type="protein sequence ID" value="MBE0348499.1"/>
    <property type="molecule type" value="Genomic_DNA"/>
</dbReference>
<dbReference type="Proteomes" id="UP000660708">
    <property type="component" value="Unassembled WGS sequence"/>
</dbReference>
<dbReference type="FunFam" id="3.30.70.270:FF:000001">
    <property type="entry name" value="Diguanylate cyclase domain protein"/>
    <property type="match status" value="1"/>
</dbReference>
<keyword evidence="3" id="KW-1133">Transmembrane helix</keyword>
<dbReference type="EC" id="2.7.7.65" evidence="2"/>
<dbReference type="GO" id="GO:0005886">
    <property type="term" value="C:plasma membrane"/>
    <property type="evidence" value="ECO:0007669"/>
    <property type="project" value="TreeGrafter"/>
</dbReference>
<organism evidence="6 7">
    <name type="scientific">Pseudoalteromonas peptidolytica F12-50-A1</name>
    <dbReference type="NCBI Taxonomy" id="1315280"/>
    <lineage>
        <taxon>Bacteria</taxon>
        <taxon>Pseudomonadati</taxon>
        <taxon>Pseudomonadota</taxon>
        <taxon>Gammaproteobacteria</taxon>
        <taxon>Alteromonadales</taxon>
        <taxon>Pseudoalteromonadaceae</taxon>
        <taxon>Pseudoalteromonas</taxon>
    </lineage>
</organism>
<keyword evidence="3" id="KW-0472">Membrane</keyword>
<dbReference type="Gene3D" id="3.30.450.20">
    <property type="entry name" value="PAS domain"/>
    <property type="match status" value="1"/>
</dbReference>
<dbReference type="GO" id="GO:0043709">
    <property type="term" value="P:cell adhesion involved in single-species biofilm formation"/>
    <property type="evidence" value="ECO:0007669"/>
    <property type="project" value="TreeGrafter"/>
</dbReference>
<dbReference type="SUPFAM" id="SSF55785">
    <property type="entry name" value="PYP-like sensor domain (PAS domain)"/>
    <property type="match status" value="1"/>
</dbReference>
<dbReference type="InterPro" id="IPR000014">
    <property type="entry name" value="PAS"/>
</dbReference>
<evidence type="ECO:0000256" key="1">
    <source>
        <dbReference type="ARBA" id="ARBA00001946"/>
    </source>
</evidence>
<dbReference type="Pfam" id="PF00990">
    <property type="entry name" value="GGDEF"/>
    <property type="match status" value="1"/>
</dbReference>
<dbReference type="SMART" id="SM00091">
    <property type="entry name" value="PAS"/>
    <property type="match status" value="1"/>
</dbReference>
<dbReference type="InterPro" id="IPR029787">
    <property type="entry name" value="Nucleotide_cyclase"/>
</dbReference>
<dbReference type="InterPro" id="IPR043128">
    <property type="entry name" value="Rev_trsase/Diguanyl_cyclase"/>
</dbReference>
<proteinExistence type="predicted"/>
<dbReference type="Gene3D" id="3.30.70.270">
    <property type="match status" value="1"/>
</dbReference>
<evidence type="ECO:0000256" key="2">
    <source>
        <dbReference type="ARBA" id="ARBA00012528"/>
    </source>
</evidence>
<protein>
    <recommendedName>
        <fullName evidence="2">diguanylate cyclase</fullName>
        <ecNumber evidence="2">2.7.7.65</ecNumber>
    </recommendedName>
</protein>
<dbReference type="SMART" id="SM00267">
    <property type="entry name" value="GGDEF"/>
    <property type="match status" value="1"/>
</dbReference>
<dbReference type="CDD" id="cd00130">
    <property type="entry name" value="PAS"/>
    <property type="match status" value="1"/>
</dbReference>
<name>A0A8I0T7S2_9GAMM</name>
<dbReference type="AlphaFoldDB" id="A0A8I0T7S2"/>
<dbReference type="PANTHER" id="PTHR45138:SF24">
    <property type="entry name" value="DIGUANYLATE CYCLASE DGCC-RELATED"/>
    <property type="match status" value="1"/>
</dbReference>
<dbReference type="SUPFAM" id="SSF55073">
    <property type="entry name" value="Nucleotide cyclase"/>
    <property type="match status" value="1"/>
</dbReference>
<evidence type="ECO:0000259" key="4">
    <source>
        <dbReference type="PROSITE" id="PS50112"/>
    </source>
</evidence>
<gene>
    <name evidence="6" type="ORF">PPEP_b0256</name>
</gene>
<dbReference type="Pfam" id="PF13188">
    <property type="entry name" value="PAS_8"/>
    <property type="match status" value="1"/>
</dbReference>
<dbReference type="InterPro" id="IPR035965">
    <property type="entry name" value="PAS-like_dom_sf"/>
</dbReference>
<dbReference type="RefSeq" id="WP_147391009.1">
    <property type="nucleotide sequence ID" value="NZ_AQHF01000034.1"/>
</dbReference>
<evidence type="ECO:0000256" key="3">
    <source>
        <dbReference type="SAM" id="Phobius"/>
    </source>
</evidence>
<dbReference type="InterPro" id="IPR000160">
    <property type="entry name" value="GGDEF_dom"/>
</dbReference>
<dbReference type="NCBIfam" id="TIGR00254">
    <property type="entry name" value="GGDEF"/>
    <property type="match status" value="1"/>
</dbReference>
<dbReference type="NCBIfam" id="TIGR00229">
    <property type="entry name" value="sensory_box"/>
    <property type="match status" value="1"/>
</dbReference>
<dbReference type="InterPro" id="IPR050469">
    <property type="entry name" value="Diguanylate_Cyclase"/>
</dbReference>
<reference evidence="6 7" key="1">
    <citation type="submission" date="2015-06" db="EMBL/GenBank/DDBJ databases">
        <title>Genome sequence of Pseudoalteromonas peptidolytica.</title>
        <authorList>
            <person name="Xie B.-B."/>
            <person name="Rong J.-C."/>
            <person name="Qin Q.-L."/>
            <person name="Zhang Y.-Z."/>
        </authorList>
    </citation>
    <scope>NUCLEOTIDE SEQUENCE [LARGE SCALE GENOMIC DNA]</scope>
    <source>
        <strain evidence="6 7">F12-50-A1</strain>
    </source>
</reference>
<dbReference type="GO" id="GO:0052621">
    <property type="term" value="F:diguanylate cyclase activity"/>
    <property type="evidence" value="ECO:0007669"/>
    <property type="project" value="UniProtKB-EC"/>
</dbReference>
<keyword evidence="3" id="KW-0812">Transmembrane</keyword>
<dbReference type="PROSITE" id="PS50887">
    <property type="entry name" value="GGDEF"/>
    <property type="match status" value="1"/>
</dbReference>
<sequence>MNRRIFLLIIALSIFTVLVSGSLVYWSAVLNQSISSFHQSWQSDSEVSIKRAALLAELERSLGYNGFIHHFKNYILRQQNVYYDTALLDVESTNNAIVKLRGLGLTEQEDAALDAIQSTFDNYTHMLAVAKSTTTSSNITPTMMDSLVKVDDADAEAAFNFLRHSIGAQFSLAKQQQATMFTQTQALASYGTLLFIPIMLLFACLNIATLIYTLKLLKEKRRLFNATPDAILYFDRNNKLKDVNQACTKLFGYKHHELLGMRVGDLIPQHRFAEEECGQAGAGDPQLKGKKMLALHQSGSKLPVDVTISTVSVSKGDVYIAVIRDLRQEQELRSRAELDFSTQVKNRRKIEVVLREEVQRAIRYHRSLSLLVVDIDYFKQLNDSAGHQDGDTALKEVGQFLTEQARPSDHIGRWGGDEFVIICPETAPDAALNFADRLVHDFLRFSSYGLTFSIGVAGYELIGESFNHQRCFEEADMALYESKKAGRNQATLYIAPCSSFDKKA</sequence>
<evidence type="ECO:0000259" key="5">
    <source>
        <dbReference type="PROSITE" id="PS50887"/>
    </source>
</evidence>
<feature type="domain" description="GGDEF" evidence="5">
    <location>
        <begin position="366"/>
        <end position="495"/>
    </location>
</feature>
<feature type="transmembrane region" description="Helical" evidence="3">
    <location>
        <begin position="187"/>
        <end position="214"/>
    </location>
</feature>
<accession>A0A8I0T7S2</accession>
<comment type="caution">
    <text evidence="6">The sequence shown here is derived from an EMBL/GenBank/DDBJ whole genome shotgun (WGS) entry which is preliminary data.</text>
</comment>
<dbReference type="PANTHER" id="PTHR45138">
    <property type="entry name" value="REGULATORY COMPONENTS OF SENSORY TRANSDUCTION SYSTEM"/>
    <property type="match status" value="1"/>
</dbReference>
<evidence type="ECO:0000313" key="7">
    <source>
        <dbReference type="Proteomes" id="UP000660708"/>
    </source>
</evidence>
<dbReference type="CDD" id="cd01949">
    <property type="entry name" value="GGDEF"/>
    <property type="match status" value="1"/>
</dbReference>
<evidence type="ECO:0000313" key="6">
    <source>
        <dbReference type="EMBL" id="MBE0348499.1"/>
    </source>
</evidence>
<keyword evidence="7" id="KW-1185">Reference proteome</keyword>
<comment type="cofactor">
    <cofactor evidence="1">
        <name>Mg(2+)</name>
        <dbReference type="ChEBI" id="CHEBI:18420"/>
    </cofactor>
</comment>
<dbReference type="GO" id="GO:1902201">
    <property type="term" value="P:negative regulation of bacterial-type flagellum-dependent cell motility"/>
    <property type="evidence" value="ECO:0007669"/>
    <property type="project" value="TreeGrafter"/>
</dbReference>
<feature type="domain" description="PAS" evidence="4">
    <location>
        <begin position="216"/>
        <end position="260"/>
    </location>
</feature>
<dbReference type="PROSITE" id="PS50112">
    <property type="entry name" value="PAS"/>
    <property type="match status" value="1"/>
</dbReference>